<dbReference type="AlphaFoldDB" id="A0A9Q3CJR2"/>
<reference evidence="2" key="1">
    <citation type="submission" date="2021-03" db="EMBL/GenBank/DDBJ databases">
        <title>Draft genome sequence of rust myrtle Austropuccinia psidii MF-1, a brazilian biotype.</title>
        <authorList>
            <person name="Quecine M.C."/>
            <person name="Pachon D.M.R."/>
            <person name="Bonatelli M.L."/>
            <person name="Correr F.H."/>
            <person name="Franceschini L.M."/>
            <person name="Leite T.F."/>
            <person name="Margarido G.R.A."/>
            <person name="Almeida C.A."/>
            <person name="Ferrarezi J.A."/>
            <person name="Labate C.A."/>
        </authorList>
    </citation>
    <scope>NUCLEOTIDE SEQUENCE</scope>
    <source>
        <strain evidence="2">MF-1</strain>
    </source>
</reference>
<organism evidence="2 3">
    <name type="scientific">Austropuccinia psidii MF-1</name>
    <dbReference type="NCBI Taxonomy" id="1389203"/>
    <lineage>
        <taxon>Eukaryota</taxon>
        <taxon>Fungi</taxon>
        <taxon>Dikarya</taxon>
        <taxon>Basidiomycota</taxon>
        <taxon>Pucciniomycotina</taxon>
        <taxon>Pucciniomycetes</taxon>
        <taxon>Pucciniales</taxon>
        <taxon>Sphaerophragmiaceae</taxon>
        <taxon>Austropuccinia</taxon>
    </lineage>
</organism>
<feature type="chain" id="PRO_5040397212" evidence="1">
    <location>
        <begin position="21"/>
        <end position="611"/>
    </location>
</feature>
<feature type="signal peptide" evidence="1">
    <location>
        <begin position="1"/>
        <end position="20"/>
    </location>
</feature>
<accession>A0A9Q3CJR2</accession>
<keyword evidence="1" id="KW-0732">Signal</keyword>
<name>A0A9Q3CJR2_9BASI</name>
<sequence>MRTSLIPFPFLIACFELCLPNLYISALEEICPQLFLPSPWNARAALPQTSGNVGNNALFNFPHANFYPWWHERSRAIDQSWATPILEEPTWTLSLQNWNGIRVPKPVGIAHQKTNRAPPTRLPSGQVIEISSSHEGRTILNNGYLISAHTALNYDHCSDAKIPGINLDEIDLSEAYELEWRKIAKYFQKELTDFLTTVQTEYFEQAKTHYPLKRQGFHKRLAMTIQKSMVQLEIYMQLTQINAKEHELIILDAFKFFQAFWMLALTHKVDPKNKYQTLNDEAIFEKFLNSAKVSFEGSGGHEKKATSLSWYGFEAFLNVVGNLQLTRPNKSSINAHLRSLGNQPNVELAEENSSNIAGTDVDTNPFQYKFANLSQTERKTLIRFYTKRVGQDALKDHKIILITFMKGVLQKYDKLPVGLRNLKTSSVLKRIFYAIKASFIHMTNYPNVRNGINSREMNSADVEVKALELLKSFWEAALFYEGEPKCDNFAPLPLSIIADALKGARKALSLLGTNEEKAEVASWFATKICLKRLWNQDLEDCQKTQIHNIIIKQGKDNHLEKRNDLAEEEALIILQVRFFPTSFPGMSFSDTGLSLQITRNSSDSKTTSLNK</sequence>
<comment type="caution">
    <text evidence="2">The sequence shown here is derived from an EMBL/GenBank/DDBJ whole genome shotgun (WGS) entry which is preliminary data.</text>
</comment>
<proteinExistence type="predicted"/>
<evidence type="ECO:0000256" key="1">
    <source>
        <dbReference type="SAM" id="SignalP"/>
    </source>
</evidence>
<gene>
    <name evidence="2" type="ORF">O181_026046</name>
</gene>
<evidence type="ECO:0000313" key="2">
    <source>
        <dbReference type="EMBL" id="MBW0486331.1"/>
    </source>
</evidence>
<protein>
    <submittedName>
        <fullName evidence="2">Uncharacterized protein</fullName>
    </submittedName>
</protein>
<evidence type="ECO:0000313" key="3">
    <source>
        <dbReference type="Proteomes" id="UP000765509"/>
    </source>
</evidence>
<dbReference type="Proteomes" id="UP000765509">
    <property type="component" value="Unassembled WGS sequence"/>
</dbReference>
<dbReference type="EMBL" id="AVOT02008601">
    <property type="protein sequence ID" value="MBW0486331.1"/>
    <property type="molecule type" value="Genomic_DNA"/>
</dbReference>
<keyword evidence="3" id="KW-1185">Reference proteome</keyword>